<dbReference type="PANTHER" id="PTHR34354">
    <property type="entry name" value="NADPH-DEPENDENT 7-CYANO-7-DEAZAGUANINE REDUCTASE"/>
    <property type="match status" value="1"/>
</dbReference>
<dbReference type="EMBL" id="AEIG01000164">
    <property type="protein sequence ID" value="EGG28172.1"/>
    <property type="molecule type" value="Genomic_DNA"/>
</dbReference>
<dbReference type="eggNOG" id="COG2904">
    <property type="taxonomic scope" value="Bacteria"/>
</dbReference>
<dbReference type="SUPFAM" id="SSF55620">
    <property type="entry name" value="Tetrahydrobiopterin biosynthesis enzymes-like"/>
    <property type="match status" value="1"/>
</dbReference>
<evidence type="ECO:0000313" key="2">
    <source>
        <dbReference type="Proteomes" id="UP000005615"/>
    </source>
</evidence>
<proteinExistence type="predicted"/>
<dbReference type="InterPro" id="IPR043133">
    <property type="entry name" value="GTP-CH-I_C/QueF"/>
</dbReference>
<name>F3L671_9GAMM</name>
<dbReference type="GO" id="GO:0008616">
    <property type="term" value="P:tRNA queuosine(34) biosynthetic process"/>
    <property type="evidence" value="ECO:0007669"/>
    <property type="project" value="InterPro"/>
</dbReference>
<comment type="caution">
    <text evidence="1">The sequence shown here is derived from an EMBL/GenBank/DDBJ whole genome shotgun (WGS) entry which is preliminary data.</text>
</comment>
<dbReference type="Pfam" id="PF14819">
    <property type="entry name" value="QueF_N"/>
    <property type="match status" value="1"/>
</dbReference>
<reference evidence="1 2" key="1">
    <citation type="journal article" date="2011" name="J. Bacteriol.">
        <title>Genome sequence of strain IMCC3088, a proteorhodopsin-containing marine bacterium belonging to the OM60/NOR5 clade.</title>
        <authorList>
            <person name="Jang Y."/>
            <person name="Oh H.M."/>
            <person name="Kang I."/>
            <person name="Lee K."/>
            <person name="Yang S.J."/>
            <person name="Cho J.C."/>
        </authorList>
    </citation>
    <scope>NUCLEOTIDE SEQUENCE [LARGE SCALE GENOMIC DNA]</scope>
    <source>
        <strain evidence="1 2">IMCC3088</strain>
    </source>
</reference>
<evidence type="ECO:0000313" key="1">
    <source>
        <dbReference type="EMBL" id="EGG28172.1"/>
    </source>
</evidence>
<dbReference type="Proteomes" id="UP000005615">
    <property type="component" value="Unassembled WGS sequence"/>
</dbReference>
<dbReference type="OrthoDB" id="9789995at2"/>
<dbReference type="RefSeq" id="WP_009577382.1">
    <property type="nucleotide sequence ID" value="NZ_AEIG01000164.1"/>
</dbReference>
<gene>
    <name evidence="1" type="ORF">IMCC3088_804</name>
</gene>
<dbReference type="STRING" id="2518989.IMCC3088_804"/>
<dbReference type="eggNOG" id="COG0780">
    <property type="taxonomic scope" value="Bacteria"/>
</dbReference>
<dbReference type="InterPro" id="IPR029139">
    <property type="entry name" value="QueF_N"/>
</dbReference>
<dbReference type="Gene3D" id="3.30.1130.10">
    <property type="match status" value="2"/>
</dbReference>
<dbReference type="InterPro" id="IPR050084">
    <property type="entry name" value="NADPH_dep_7-cyano-7-deazaG_red"/>
</dbReference>
<dbReference type="InterPro" id="IPR029500">
    <property type="entry name" value="QueF"/>
</dbReference>
<accession>F3L671</accession>
<dbReference type="PANTHER" id="PTHR34354:SF1">
    <property type="entry name" value="NADPH-DEPENDENT 7-CYANO-7-DEAZAGUANINE REDUCTASE"/>
    <property type="match status" value="1"/>
</dbReference>
<protein>
    <submittedName>
        <fullName evidence="1">NADPH dependent preQ0 reductase</fullName>
    </submittedName>
</protein>
<keyword evidence="2" id="KW-1185">Reference proteome</keyword>
<dbReference type="GO" id="GO:0033739">
    <property type="term" value="F:preQ1 synthase activity"/>
    <property type="evidence" value="ECO:0007669"/>
    <property type="project" value="InterPro"/>
</dbReference>
<dbReference type="Pfam" id="PF14489">
    <property type="entry name" value="QueF"/>
    <property type="match status" value="1"/>
</dbReference>
<organism evidence="1 2">
    <name type="scientific">Aequoribacter fuscus</name>
    <dbReference type="NCBI Taxonomy" id="2518989"/>
    <lineage>
        <taxon>Bacteria</taxon>
        <taxon>Pseudomonadati</taxon>
        <taxon>Pseudomonadota</taxon>
        <taxon>Gammaproteobacteria</taxon>
        <taxon>Cellvibrionales</taxon>
        <taxon>Halieaceae</taxon>
        <taxon>Aequoribacter</taxon>
    </lineage>
</organism>
<sequence length="271" mass="30615">MANPKFVLGERVAAPTAYTPDVLYPIARAHARDTLGYSATTPMFGVDQWHLYELSWLNTARSPEVYVGRLTVPAHSECIVESKSLKLYLNSLNFTVFESTQSATQTICDDLVRILGTPVHLELFDVAPNDLAGGVLHGTNLDQYKQLPIVEQPTPATLQTATDSLVSAAWHTHRLRSLCPITAQPDWASVQVVWEGPDLCPESLMQYLLGYYQHQEYHEQCVERIYLDLLGRFNPEFLSVQAFYTRRGGIDITPFRSNHPDAKPRVRLMRQ</sequence>
<dbReference type="AlphaFoldDB" id="F3L671"/>